<dbReference type="AlphaFoldDB" id="A0A0C9XHV1"/>
<feature type="compositionally biased region" description="Low complexity" evidence="3">
    <location>
        <begin position="14"/>
        <end position="31"/>
    </location>
</feature>
<dbReference type="Gene3D" id="1.20.920.10">
    <property type="entry name" value="Bromodomain-like"/>
    <property type="match status" value="1"/>
</dbReference>
<dbReference type="CDD" id="cd04369">
    <property type="entry name" value="Bromodomain"/>
    <property type="match status" value="1"/>
</dbReference>
<protein>
    <recommendedName>
        <fullName evidence="4">Bromo domain-containing protein</fullName>
    </recommendedName>
</protein>
<feature type="domain" description="Bromo" evidence="4">
    <location>
        <begin position="88"/>
        <end position="158"/>
    </location>
</feature>
<gene>
    <name evidence="5" type="ORF">K443DRAFT_675962</name>
</gene>
<evidence type="ECO:0000256" key="2">
    <source>
        <dbReference type="PROSITE-ProRule" id="PRU00035"/>
    </source>
</evidence>
<dbReference type="GO" id="GO:0006357">
    <property type="term" value="P:regulation of transcription by RNA polymerase II"/>
    <property type="evidence" value="ECO:0007669"/>
    <property type="project" value="TreeGrafter"/>
</dbReference>
<dbReference type="InterPro" id="IPR001487">
    <property type="entry name" value="Bromodomain"/>
</dbReference>
<dbReference type="InterPro" id="IPR051831">
    <property type="entry name" value="Bromodomain_contain_prot"/>
</dbReference>
<dbReference type="Proteomes" id="UP000054477">
    <property type="component" value="Unassembled WGS sequence"/>
</dbReference>
<evidence type="ECO:0000259" key="4">
    <source>
        <dbReference type="PROSITE" id="PS50014"/>
    </source>
</evidence>
<dbReference type="InterPro" id="IPR036427">
    <property type="entry name" value="Bromodomain-like_sf"/>
</dbReference>
<dbReference type="SUPFAM" id="SSF47370">
    <property type="entry name" value="Bromodomain"/>
    <property type="match status" value="1"/>
</dbReference>
<evidence type="ECO:0000313" key="6">
    <source>
        <dbReference type="Proteomes" id="UP000054477"/>
    </source>
</evidence>
<dbReference type="HOGENOM" id="CLU_017445_0_0_1"/>
<keyword evidence="1 2" id="KW-0103">Bromodomain</keyword>
<sequence length="810" mass="89736">MDDSSFRSFSPDYSQPESPKPSSTKPSGSSGITLVLPSLKSLKAKKTTRHSSSRPAFQDGDIQEKRAPRPLKLKPLKEVLSKLISQIKRKDDYAFFLKPVDVANVPGYADLVKHPMDFGTMSDKVNRGKYRSLEDFASDFRLVTTNAKIFNPPGTIYHTEAERIEAWGLEHIARASSTVIQYETDWNIEIEKEDEGPTVNIDDDDDDGVAVTPMDIDDQNLRRSASVASQPQPGLGRRGPRGPYRRQPNANSTTFSESLDADGHLPGSKDGIGAFPPGSDLAKTMIALKLKGKRYRTKRERQRFERDGPPLHPDGSVDYTQMEDPFSVLSVLVRDLSFRAQLTPLYPPVNPVTQVPNSGSSPQPQPPLNYVGATSVTPDYQLPTLPVHSVGPQDGKRRHWLIARNATGRQKGKEREDDPEAILDIPWWQVPRDAHATDMGSFALLAGGLADEMVRRGLPVHDHEETTLDLIRDDLDCESLAKTLEQKEVASGLGFPVSGYWTVQRATEAEEYIRDIVYGGVDGLAYARSLAEFVAVGKPREEVLSVADGGLGMPLAKWVEHNVIDALTEGHHDLIRETALLLRDRAHISDTLMDFTHPMHKMIAKQINASLDIYPKAMIALSALLQIQLHKIDMGALIKTPEELFLSEAEWVGKDIKERRTKQGILVHPAQDAMEVEEPERTWAGLDASIANGQPDGVSDDYEIEGPEELNEVLDYVAGVVLELNQRLVKADIKSRKVKSSAAVKKESVDTLSCDMESKRDATEDPVLRNLRLNLLALAKRAPLDTIACLPKDLVPEHIRQFVPTLATSS</sequence>
<proteinExistence type="predicted"/>
<dbReference type="PROSITE" id="PS50014">
    <property type="entry name" value="BROMODOMAIN_2"/>
    <property type="match status" value="1"/>
</dbReference>
<feature type="region of interest" description="Disordered" evidence="3">
    <location>
        <begin position="1"/>
        <end position="70"/>
    </location>
</feature>
<feature type="compositionally biased region" description="Polar residues" evidence="3">
    <location>
        <begin position="1"/>
        <end position="13"/>
    </location>
</feature>
<feature type="compositionally biased region" description="Acidic residues" evidence="3">
    <location>
        <begin position="191"/>
        <end position="208"/>
    </location>
</feature>
<dbReference type="EMBL" id="KN838569">
    <property type="protein sequence ID" value="KIK04506.1"/>
    <property type="molecule type" value="Genomic_DNA"/>
</dbReference>
<accession>A0A0C9XHV1</accession>
<organism evidence="5 6">
    <name type="scientific">Laccaria amethystina LaAM-08-1</name>
    <dbReference type="NCBI Taxonomy" id="1095629"/>
    <lineage>
        <taxon>Eukaryota</taxon>
        <taxon>Fungi</taxon>
        <taxon>Dikarya</taxon>
        <taxon>Basidiomycota</taxon>
        <taxon>Agaricomycotina</taxon>
        <taxon>Agaricomycetes</taxon>
        <taxon>Agaricomycetidae</taxon>
        <taxon>Agaricales</taxon>
        <taxon>Agaricineae</taxon>
        <taxon>Hydnangiaceae</taxon>
        <taxon>Laccaria</taxon>
    </lineage>
</organism>
<dbReference type="OrthoDB" id="21449at2759"/>
<reference evidence="6" key="2">
    <citation type="submission" date="2015-01" db="EMBL/GenBank/DDBJ databases">
        <title>Evolutionary Origins and Diversification of the Mycorrhizal Mutualists.</title>
        <authorList>
            <consortium name="DOE Joint Genome Institute"/>
            <consortium name="Mycorrhizal Genomics Consortium"/>
            <person name="Kohler A."/>
            <person name="Kuo A."/>
            <person name="Nagy L.G."/>
            <person name="Floudas D."/>
            <person name="Copeland A."/>
            <person name="Barry K.W."/>
            <person name="Cichocki N."/>
            <person name="Veneault-Fourrey C."/>
            <person name="LaButti K."/>
            <person name="Lindquist E.A."/>
            <person name="Lipzen A."/>
            <person name="Lundell T."/>
            <person name="Morin E."/>
            <person name="Murat C."/>
            <person name="Riley R."/>
            <person name="Ohm R."/>
            <person name="Sun H."/>
            <person name="Tunlid A."/>
            <person name="Henrissat B."/>
            <person name="Grigoriev I.V."/>
            <person name="Hibbett D.S."/>
            <person name="Martin F."/>
        </authorList>
    </citation>
    <scope>NUCLEOTIDE SEQUENCE [LARGE SCALE GENOMIC DNA]</scope>
    <source>
        <strain evidence="6">LaAM-08-1</strain>
    </source>
</reference>
<dbReference type="GO" id="GO:0006325">
    <property type="term" value="P:chromatin organization"/>
    <property type="evidence" value="ECO:0007669"/>
    <property type="project" value="UniProtKB-ARBA"/>
</dbReference>
<dbReference type="STRING" id="1095629.A0A0C9XHV1"/>
<name>A0A0C9XHV1_9AGAR</name>
<evidence type="ECO:0000313" key="5">
    <source>
        <dbReference type="EMBL" id="KIK04506.1"/>
    </source>
</evidence>
<evidence type="ECO:0000256" key="1">
    <source>
        <dbReference type="ARBA" id="ARBA00023117"/>
    </source>
</evidence>
<dbReference type="GO" id="GO:0005634">
    <property type="term" value="C:nucleus"/>
    <property type="evidence" value="ECO:0007669"/>
    <property type="project" value="TreeGrafter"/>
</dbReference>
<feature type="region of interest" description="Disordered" evidence="3">
    <location>
        <begin position="191"/>
        <end position="278"/>
    </location>
</feature>
<keyword evidence="6" id="KW-1185">Reference proteome</keyword>
<feature type="compositionally biased region" description="Basic residues" evidence="3">
    <location>
        <begin position="42"/>
        <end position="52"/>
    </location>
</feature>
<dbReference type="PANTHER" id="PTHR22881:SF27">
    <property type="entry name" value="BROMODOMAIN CONTAINING 7_9"/>
    <property type="match status" value="1"/>
</dbReference>
<dbReference type="PANTHER" id="PTHR22881">
    <property type="entry name" value="BROMODOMAIN CONTAINING PROTEIN"/>
    <property type="match status" value="1"/>
</dbReference>
<dbReference type="PRINTS" id="PR00503">
    <property type="entry name" value="BROMODOMAIN"/>
</dbReference>
<dbReference type="Pfam" id="PF00439">
    <property type="entry name" value="Bromodomain"/>
    <property type="match status" value="1"/>
</dbReference>
<feature type="region of interest" description="Disordered" evidence="3">
    <location>
        <begin position="296"/>
        <end position="317"/>
    </location>
</feature>
<dbReference type="SMART" id="SM00297">
    <property type="entry name" value="BROMO"/>
    <property type="match status" value="1"/>
</dbReference>
<reference evidence="5 6" key="1">
    <citation type="submission" date="2014-04" db="EMBL/GenBank/DDBJ databases">
        <authorList>
            <consortium name="DOE Joint Genome Institute"/>
            <person name="Kuo A."/>
            <person name="Kohler A."/>
            <person name="Nagy L.G."/>
            <person name="Floudas D."/>
            <person name="Copeland A."/>
            <person name="Barry K.W."/>
            <person name="Cichocki N."/>
            <person name="Veneault-Fourrey C."/>
            <person name="LaButti K."/>
            <person name="Lindquist E.A."/>
            <person name="Lipzen A."/>
            <person name="Lundell T."/>
            <person name="Morin E."/>
            <person name="Murat C."/>
            <person name="Sun H."/>
            <person name="Tunlid A."/>
            <person name="Henrissat B."/>
            <person name="Grigoriev I.V."/>
            <person name="Hibbett D.S."/>
            <person name="Martin F."/>
            <person name="Nordberg H.P."/>
            <person name="Cantor M.N."/>
            <person name="Hua S.X."/>
        </authorList>
    </citation>
    <scope>NUCLEOTIDE SEQUENCE [LARGE SCALE GENOMIC DNA]</scope>
    <source>
        <strain evidence="5 6">LaAM-08-1</strain>
    </source>
</reference>
<evidence type="ECO:0000256" key="3">
    <source>
        <dbReference type="SAM" id="MobiDB-lite"/>
    </source>
</evidence>